<dbReference type="UniPathway" id="UPA00538">
    <property type="reaction ID" value="UER00592"/>
</dbReference>
<comment type="miscellaneous">
    <text evidence="5">In the reaction, the free carboxyl group of octanoic acid is attached via an amide linkage to the epsilon-amino group of a specific lysine residue of lipoyl domains of lipoate-dependent enzymes.</text>
</comment>
<feature type="binding site" evidence="5 8">
    <location>
        <begin position="90"/>
        <end position="97"/>
    </location>
    <ligand>
        <name>substrate</name>
    </ligand>
</feature>
<dbReference type="FunFam" id="3.30.930.10:FF:000035">
    <property type="entry name" value="Putative lipoyltransferase 2, mitochondrial"/>
    <property type="match status" value="1"/>
</dbReference>
<dbReference type="HAMAP" id="MF_00013">
    <property type="entry name" value="LipB"/>
    <property type="match status" value="1"/>
</dbReference>
<evidence type="ECO:0000256" key="2">
    <source>
        <dbReference type="ARBA" id="ARBA00022679"/>
    </source>
</evidence>
<dbReference type="AlphaFoldDB" id="A0A1U7IBT3"/>
<evidence type="ECO:0000259" key="10">
    <source>
        <dbReference type="PROSITE" id="PS51733"/>
    </source>
</evidence>
<evidence type="ECO:0000256" key="9">
    <source>
        <dbReference type="PIRSR" id="PIRSR016262-3"/>
    </source>
</evidence>
<feature type="site" description="Lowers pKa of active site Cys" evidence="5 9">
    <location>
        <position position="154"/>
    </location>
</feature>
<dbReference type="NCBIfam" id="TIGR00214">
    <property type="entry name" value="lipB"/>
    <property type="match status" value="1"/>
</dbReference>
<comment type="catalytic activity">
    <reaction evidence="5 6">
        <text>octanoyl-[ACP] + L-lysyl-[protein] = N(6)-octanoyl-L-lysyl-[protein] + holo-[ACP] + H(+)</text>
        <dbReference type="Rhea" id="RHEA:17665"/>
        <dbReference type="Rhea" id="RHEA-COMP:9636"/>
        <dbReference type="Rhea" id="RHEA-COMP:9685"/>
        <dbReference type="Rhea" id="RHEA-COMP:9752"/>
        <dbReference type="Rhea" id="RHEA-COMP:9928"/>
        <dbReference type="ChEBI" id="CHEBI:15378"/>
        <dbReference type="ChEBI" id="CHEBI:29969"/>
        <dbReference type="ChEBI" id="CHEBI:64479"/>
        <dbReference type="ChEBI" id="CHEBI:78463"/>
        <dbReference type="ChEBI" id="CHEBI:78809"/>
        <dbReference type="EC" id="2.3.1.181"/>
    </reaction>
</comment>
<dbReference type="InterPro" id="IPR004143">
    <property type="entry name" value="BPL_LPL_catalytic"/>
</dbReference>
<dbReference type="PROSITE" id="PS51733">
    <property type="entry name" value="BPL_LPL_CATALYTIC"/>
    <property type="match status" value="1"/>
</dbReference>
<comment type="pathway">
    <text evidence="1 5 6">Protein modification; protein lipoylation via endogenous pathway; protein N(6)-(lipoyl)lysine from octanoyl-[acyl-carrier-protein]: step 1/2.</text>
</comment>
<feature type="domain" description="BPL/LPL catalytic" evidence="10">
    <location>
        <begin position="48"/>
        <end position="226"/>
    </location>
</feature>
<evidence type="ECO:0000256" key="5">
    <source>
        <dbReference type="HAMAP-Rule" id="MF_00013"/>
    </source>
</evidence>
<keyword evidence="3 5" id="KW-0012">Acyltransferase</keyword>
<accession>A0A1U7IBT3</accession>
<dbReference type="EMBL" id="MRCE01000024">
    <property type="protein sequence ID" value="OKH34058.1"/>
    <property type="molecule type" value="Genomic_DNA"/>
</dbReference>
<dbReference type="Pfam" id="PF21948">
    <property type="entry name" value="LplA-B_cat"/>
    <property type="match status" value="1"/>
</dbReference>
<comment type="similarity">
    <text evidence="5 6">Belongs to the LipB family.</text>
</comment>
<keyword evidence="5" id="KW-0963">Cytoplasm</keyword>
<comment type="function">
    <text evidence="4 5 6">Catalyzes the transfer of endogenously produced octanoic acid from octanoyl-acyl-carrier-protein onto the lipoyl domains of lipoate-dependent enzymes. Lipoyl-ACP can also act as a substrate although octanoyl-ACP is likely to be the physiological substrate.</text>
</comment>
<evidence type="ECO:0000256" key="8">
    <source>
        <dbReference type="PIRSR" id="PIRSR016262-2"/>
    </source>
</evidence>
<dbReference type="InterPro" id="IPR000544">
    <property type="entry name" value="Octanoyltransferase"/>
</dbReference>
<dbReference type="GO" id="GO:0033819">
    <property type="term" value="F:lipoyl(octanoyl) transferase activity"/>
    <property type="evidence" value="ECO:0007669"/>
    <property type="project" value="UniProtKB-EC"/>
</dbReference>
<organism evidence="11 12">
    <name type="scientific">[Phormidium ambiguum] IAM M-71</name>
    <dbReference type="NCBI Taxonomy" id="454136"/>
    <lineage>
        <taxon>Bacteria</taxon>
        <taxon>Bacillati</taxon>
        <taxon>Cyanobacteriota</taxon>
        <taxon>Cyanophyceae</taxon>
        <taxon>Oscillatoriophycideae</taxon>
        <taxon>Aerosakkonematales</taxon>
        <taxon>Aerosakkonemataceae</taxon>
        <taxon>Floridanema</taxon>
    </lineage>
</organism>
<dbReference type="Gene3D" id="3.30.930.10">
    <property type="entry name" value="Bira Bifunctional Protein, Domain 2"/>
    <property type="match status" value="1"/>
</dbReference>
<evidence type="ECO:0000256" key="4">
    <source>
        <dbReference type="ARBA" id="ARBA00024732"/>
    </source>
</evidence>
<reference evidence="11 12" key="1">
    <citation type="submission" date="2016-11" db="EMBL/GenBank/DDBJ databases">
        <title>Draft Genome Sequences of Nine Cyanobacterial Strains from Diverse Habitats.</title>
        <authorList>
            <person name="Zhu T."/>
            <person name="Hou S."/>
            <person name="Lu X."/>
            <person name="Hess W.R."/>
        </authorList>
    </citation>
    <scope>NUCLEOTIDE SEQUENCE [LARGE SCALE GENOMIC DNA]</scope>
    <source>
        <strain evidence="11 12">IAM M-71</strain>
    </source>
</reference>
<evidence type="ECO:0000256" key="3">
    <source>
        <dbReference type="ARBA" id="ARBA00023315"/>
    </source>
</evidence>
<proteinExistence type="inferred from homology"/>
<protein>
    <recommendedName>
        <fullName evidence="5 6">Octanoyltransferase</fullName>
        <ecNumber evidence="5 6">2.3.1.181</ecNumber>
    </recommendedName>
    <alternativeName>
        <fullName evidence="5">Lipoate-protein ligase B</fullName>
    </alternativeName>
    <alternativeName>
        <fullName evidence="5">Lipoyl/octanoyl transferase</fullName>
    </alternativeName>
    <alternativeName>
        <fullName evidence="5">Octanoyl-[acyl-carrier-protein]-protein N-octanoyltransferase</fullName>
    </alternativeName>
</protein>
<comment type="subcellular location">
    <subcellularLocation>
        <location evidence="5">Cytoplasm</location>
    </subcellularLocation>
</comment>
<sequence length="236" mass="27224">MILRNNRLLPLDSEIKHRRCWLFNQGLVDYQVAWDWQRSLIAARREQPNLEDLLILLEHTPVYTLGKGANQEFIKFNLDESDHPVYRIERGGEVTYHCPGQLVGYPILNLQYYRQDLHWYLRQLEEVIIRVLASYDLLGERIPGYTGVWLQGCKVAAIGIKVSRWITMHGFALNVCPDLTGFTRIVPCGIADKPVGSLAEFIPDITVEEVRKKVAIAFAEVFRVQLVEAEDQTDFL</sequence>
<feature type="binding site" evidence="5 8">
    <location>
        <begin position="170"/>
        <end position="172"/>
    </location>
    <ligand>
        <name>substrate</name>
    </ligand>
</feature>
<dbReference type="NCBIfam" id="NF010925">
    <property type="entry name" value="PRK14345.1"/>
    <property type="match status" value="1"/>
</dbReference>
<evidence type="ECO:0000256" key="6">
    <source>
        <dbReference type="PIRNR" id="PIRNR016262"/>
    </source>
</evidence>
<dbReference type="InterPro" id="IPR045864">
    <property type="entry name" value="aa-tRNA-synth_II/BPL/LPL"/>
</dbReference>
<dbReference type="InterPro" id="IPR020605">
    <property type="entry name" value="Octanoyltransferase_CS"/>
</dbReference>
<comment type="caution">
    <text evidence="11">The sequence shown here is derived from an EMBL/GenBank/DDBJ whole genome shotgun (WGS) entry which is preliminary data.</text>
</comment>
<keyword evidence="2 5" id="KW-0808">Transferase</keyword>
<dbReference type="PIRSF" id="PIRSF016262">
    <property type="entry name" value="LPLase"/>
    <property type="match status" value="1"/>
</dbReference>
<dbReference type="RefSeq" id="WP_073595573.1">
    <property type="nucleotide sequence ID" value="NZ_MRCE01000024.1"/>
</dbReference>
<gene>
    <name evidence="5" type="primary">lipB</name>
    <name evidence="11" type="ORF">NIES2119_21375</name>
</gene>
<feature type="active site" description="Acyl-thioester intermediate" evidence="5 7">
    <location>
        <position position="188"/>
    </location>
</feature>
<dbReference type="GO" id="GO:0005737">
    <property type="term" value="C:cytoplasm"/>
    <property type="evidence" value="ECO:0007669"/>
    <property type="project" value="UniProtKB-SubCell"/>
</dbReference>
<dbReference type="STRING" id="454136.NIES2119_21375"/>
<dbReference type="CDD" id="cd16444">
    <property type="entry name" value="LipB"/>
    <property type="match status" value="1"/>
</dbReference>
<dbReference type="SUPFAM" id="SSF55681">
    <property type="entry name" value="Class II aaRS and biotin synthetases"/>
    <property type="match status" value="1"/>
</dbReference>
<name>A0A1U7IBT3_9CYAN</name>
<feature type="binding site" evidence="5 8">
    <location>
        <begin position="157"/>
        <end position="159"/>
    </location>
    <ligand>
        <name>substrate</name>
    </ligand>
</feature>
<evidence type="ECO:0000256" key="1">
    <source>
        <dbReference type="ARBA" id="ARBA00004821"/>
    </source>
</evidence>
<dbReference type="OrthoDB" id="9787061at2"/>
<evidence type="ECO:0000313" key="12">
    <source>
        <dbReference type="Proteomes" id="UP000185860"/>
    </source>
</evidence>
<evidence type="ECO:0000256" key="7">
    <source>
        <dbReference type="PIRSR" id="PIRSR016262-1"/>
    </source>
</evidence>
<dbReference type="GO" id="GO:0009249">
    <property type="term" value="P:protein lipoylation"/>
    <property type="evidence" value="ECO:0007669"/>
    <property type="project" value="InterPro"/>
</dbReference>
<evidence type="ECO:0000313" key="11">
    <source>
        <dbReference type="EMBL" id="OKH34058.1"/>
    </source>
</evidence>
<dbReference type="PROSITE" id="PS01313">
    <property type="entry name" value="LIPB"/>
    <property type="match status" value="1"/>
</dbReference>
<dbReference type="EC" id="2.3.1.181" evidence="5 6"/>
<dbReference type="Proteomes" id="UP000185860">
    <property type="component" value="Unassembled WGS sequence"/>
</dbReference>
<dbReference type="PANTHER" id="PTHR10993">
    <property type="entry name" value="OCTANOYLTRANSFERASE"/>
    <property type="match status" value="1"/>
</dbReference>
<dbReference type="PANTHER" id="PTHR10993:SF7">
    <property type="entry name" value="LIPOYLTRANSFERASE 2, MITOCHONDRIAL-RELATED"/>
    <property type="match status" value="1"/>
</dbReference>